<accession>A0A9N9D1N2</accession>
<feature type="non-terminal residue" evidence="2">
    <location>
        <position position="146"/>
    </location>
</feature>
<name>A0A9N9D1N2_9GLOM</name>
<evidence type="ECO:0000256" key="1">
    <source>
        <dbReference type="SAM" id="MobiDB-lite"/>
    </source>
</evidence>
<protein>
    <submittedName>
        <fullName evidence="2">4341_t:CDS:1</fullName>
    </submittedName>
</protein>
<gene>
    <name evidence="2" type="ORF">POCULU_LOCUS8465</name>
</gene>
<reference evidence="2" key="1">
    <citation type="submission" date="2021-06" db="EMBL/GenBank/DDBJ databases">
        <authorList>
            <person name="Kallberg Y."/>
            <person name="Tangrot J."/>
            <person name="Rosling A."/>
        </authorList>
    </citation>
    <scope>NUCLEOTIDE SEQUENCE</scope>
    <source>
        <strain evidence="2">IA702</strain>
    </source>
</reference>
<proteinExistence type="predicted"/>
<evidence type="ECO:0000313" key="3">
    <source>
        <dbReference type="Proteomes" id="UP000789572"/>
    </source>
</evidence>
<dbReference type="Proteomes" id="UP000789572">
    <property type="component" value="Unassembled WGS sequence"/>
</dbReference>
<feature type="compositionally biased region" description="Basic and acidic residues" evidence="1">
    <location>
        <begin position="117"/>
        <end position="131"/>
    </location>
</feature>
<dbReference type="AlphaFoldDB" id="A0A9N9D1N2"/>
<comment type="caution">
    <text evidence="2">The sequence shown here is derived from an EMBL/GenBank/DDBJ whole genome shotgun (WGS) entry which is preliminary data.</text>
</comment>
<keyword evidence="3" id="KW-1185">Reference proteome</keyword>
<dbReference type="EMBL" id="CAJVPJ010002464">
    <property type="protein sequence ID" value="CAG8621976.1"/>
    <property type="molecule type" value="Genomic_DNA"/>
</dbReference>
<evidence type="ECO:0000313" key="2">
    <source>
        <dbReference type="EMBL" id="CAG8621976.1"/>
    </source>
</evidence>
<feature type="region of interest" description="Disordered" evidence="1">
    <location>
        <begin position="117"/>
        <end position="146"/>
    </location>
</feature>
<organism evidence="2 3">
    <name type="scientific">Paraglomus occultum</name>
    <dbReference type="NCBI Taxonomy" id="144539"/>
    <lineage>
        <taxon>Eukaryota</taxon>
        <taxon>Fungi</taxon>
        <taxon>Fungi incertae sedis</taxon>
        <taxon>Mucoromycota</taxon>
        <taxon>Glomeromycotina</taxon>
        <taxon>Glomeromycetes</taxon>
        <taxon>Paraglomerales</taxon>
        <taxon>Paraglomeraceae</taxon>
        <taxon>Paraglomus</taxon>
    </lineage>
</organism>
<feature type="region of interest" description="Disordered" evidence="1">
    <location>
        <begin position="82"/>
        <end position="102"/>
    </location>
</feature>
<sequence length="146" mass="16945">MPRMLEFALPSKGIRRFAFVMIRWFQVEKCLPAVVNFWKEVNERRQQREDEEAAVRTASLGHLHIFGQSVVYQIWPENAKGEQNRNNTCARRDQTSPGDYADSCDSVLMVEINETTSNKECEATSEEEHMIEMQSNDAQELEDKDT</sequence>